<feature type="compositionally biased region" description="Pro residues" evidence="1">
    <location>
        <begin position="1"/>
        <end position="12"/>
    </location>
</feature>
<proteinExistence type="predicted"/>
<evidence type="ECO:0000313" key="2">
    <source>
        <dbReference type="EMBL" id="KAG0712378.1"/>
    </source>
</evidence>
<dbReference type="EMBL" id="JACEEZ010022474">
    <property type="protein sequence ID" value="KAG0712378.1"/>
    <property type="molecule type" value="Genomic_DNA"/>
</dbReference>
<comment type="caution">
    <text evidence="2">The sequence shown here is derived from an EMBL/GenBank/DDBJ whole genome shotgun (WGS) entry which is preliminary data.</text>
</comment>
<feature type="compositionally biased region" description="Pro residues" evidence="1">
    <location>
        <begin position="183"/>
        <end position="200"/>
    </location>
</feature>
<accession>A0A8J4XQZ7</accession>
<dbReference type="Proteomes" id="UP000770661">
    <property type="component" value="Unassembled WGS sequence"/>
</dbReference>
<gene>
    <name evidence="2" type="ORF">GWK47_018590</name>
</gene>
<protein>
    <submittedName>
        <fullName evidence="2">Uncharacterized protein</fullName>
    </submittedName>
</protein>
<sequence>MSGGPPARPQQPCPAGRQMGNTHRLLDGGAGPNSRSQGQKEGHTTIPGRVQSPFRAGRRSGSKWIPSPVGAPGNEGGRTGRQATASGPPRTLHGSPPTELKAQGRRAAAPFFPTGHTEGGPGRGGGWTRSHDTTQEPPAKTPGRWAQSVCVWGTAPERSTEDFEGQMCTTARAHPSPTGHTPSCPPPPPEGPGPGPPPPRLRGGAR</sequence>
<dbReference type="AlphaFoldDB" id="A0A8J4XQZ7"/>
<reference evidence="2" key="1">
    <citation type="submission" date="2020-07" db="EMBL/GenBank/DDBJ databases">
        <title>The High-quality genome of the commercially important snow crab, Chionoecetes opilio.</title>
        <authorList>
            <person name="Jeong J.-H."/>
            <person name="Ryu S."/>
        </authorList>
    </citation>
    <scope>NUCLEOTIDE SEQUENCE</scope>
    <source>
        <strain evidence="2">MADBK_172401_WGS</strain>
        <tissue evidence="2">Digestive gland</tissue>
    </source>
</reference>
<evidence type="ECO:0000256" key="1">
    <source>
        <dbReference type="SAM" id="MobiDB-lite"/>
    </source>
</evidence>
<feature type="compositionally biased region" description="Gly residues" evidence="1">
    <location>
        <begin position="117"/>
        <end position="127"/>
    </location>
</feature>
<keyword evidence="3" id="KW-1185">Reference proteome</keyword>
<organism evidence="2 3">
    <name type="scientific">Chionoecetes opilio</name>
    <name type="common">Atlantic snow crab</name>
    <name type="synonym">Cancer opilio</name>
    <dbReference type="NCBI Taxonomy" id="41210"/>
    <lineage>
        <taxon>Eukaryota</taxon>
        <taxon>Metazoa</taxon>
        <taxon>Ecdysozoa</taxon>
        <taxon>Arthropoda</taxon>
        <taxon>Crustacea</taxon>
        <taxon>Multicrustacea</taxon>
        <taxon>Malacostraca</taxon>
        <taxon>Eumalacostraca</taxon>
        <taxon>Eucarida</taxon>
        <taxon>Decapoda</taxon>
        <taxon>Pleocyemata</taxon>
        <taxon>Brachyura</taxon>
        <taxon>Eubrachyura</taxon>
        <taxon>Majoidea</taxon>
        <taxon>Majidae</taxon>
        <taxon>Chionoecetes</taxon>
    </lineage>
</organism>
<name>A0A8J4XQZ7_CHIOP</name>
<feature type="region of interest" description="Disordered" evidence="1">
    <location>
        <begin position="1"/>
        <end position="206"/>
    </location>
</feature>
<evidence type="ECO:0000313" key="3">
    <source>
        <dbReference type="Proteomes" id="UP000770661"/>
    </source>
</evidence>